<evidence type="ECO:0000256" key="2">
    <source>
        <dbReference type="ARBA" id="ARBA00005028"/>
    </source>
</evidence>
<feature type="active site" description="Proton donor" evidence="9">
    <location>
        <position position="180"/>
    </location>
</feature>
<keyword evidence="15" id="KW-1185">Reference proteome</keyword>
<evidence type="ECO:0000256" key="11">
    <source>
        <dbReference type="PIRSR" id="PIRSR005096-3"/>
    </source>
</evidence>
<dbReference type="Pfam" id="PF01263">
    <property type="entry name" value="Aldose_epim"/>
    <property type="match status" value="1"/>
</dbReference>
<organism evidence="12 14">
    <name type="scientific">Coprococcus catus</name>
    <dbReference type="NCBI Taxonomy" id="116085"/>
    <lineage>
        <taxon>Bacteria</taxon>
        <taxon>Bacillati</taxon>
        <taxon>Bacillota</taxon>
        <taxon>Clostridia</taxon>
        <taxon>Lachnospirales</taxon>
        <taxon>Lachnospiraceae</taxon>
        <taxon>Coprococcus</taxon>
    </lineage>
</organism>
<reference evidence="14 15" key="1">
    <citation type="submission" date="2018-08" db="EMBL/GenBank/DDBJ databases">
        <title>A genome reference for cultivated species of the human gut microbiota.</title>
        <authorList>
            <person name="Zou Y."/>
            <person name="Xue W."/>
            <person name="Luo G."/>
        </authorList>
    </citation>
    <scope>NUCLEOTIDE SEQUENCE [LARGE SCALE GENOMIC DNA]</scope>
    <source>
        <strain evidence="12 14">AF45-17</strain>
        <strain evidence="13 15">AM28-39</strain>
    </source>
</reference>
<dbReference type="InterPro" id="IPR008183">
    <property type="entry name" value="Aldose_1/G6P_1-epimerase"/>
</dbReference>
<evidence type="ECO:0000313" key="14">
    <source>
        <dbReference type="Proteomes" id="UP000260773"/>
    </source>
</evidence>
<feature type="binding site" evidence="11">
    <location>
        <begin position="80"/>
        <end position="81"/>
    </location>
    <ligand>
        <name>beta-D-galactose</name>
        <dbReference type="ChEBI" id="CHEBI:27667"/>
    </ligand>
</feature>
<keyword evidence="6 8" id="KW-0413">Isomerase</keyword>
<evidence type="ECO:0000313" key="15">
    <source>
        <dbReference type="Proteomes" id="UP000261231"/>
    </source>
</evidence>
<evidence type="ECO:0000256" key="4">
    <source>
        <dbReference type="ARBA" id="ARBA00013185"/>
    </source>
</evidence>
<dbReference type="Proteomes" id="UP000261231">
    <property type="component" value="Unassembled WGS sequence"/>
</dbReference>
<keyword evidence="7 8" id="KW-0119">Carbohydrate metabolism</keyword>
<dbReference type="GO" id="GO:0033499">
    <property type="term" value="P:galactose catabolic process via UDP-galactose, Leloir pathway"/>
    <property type="evidence" value="ECO:0007669"/>
    <property type="project" value="TreeGrafter"/>
</dbReference>
<evidence type="ECO:0000256" key="10">
    <source>
        <dbReference type="PIRSR" id="PIRSR005096-2"/>
    </source>
</evidence>
<evidence type="ECO:0000256" key="3">
    <source>
        <dbReference type="ARBA" id="ARBA00006206"/>
    </source>
</evidence>
<dbReference type="Gene3D" id="2.70.98.10">
    <property type="match status" value="1"/>
</dbReference>
<dbReference type="InterPro" id="IPR018052">
    <property type="entry name" value="Ald1_epimerase_CS"/>
</dbReference>
<dbReference type="GO" id="GO:0004034">
    <property type="term" value="F:aldose 1-epimerase activity"/>
    <property type="evidence" value="ECO:0007669"/>
    <property type="project" value="UniProtKB-EC"/>
</dbReference>
<comment type="similarity">
    <text evidence="3 8">Belongs to the aldose epimerase family.</text>
</comment>
<feature type="binding site" evidence="10">
    <location>
        <position position="252"/>
    </location>
    <ligand>
        <name>beta-D-galactose</name>
        <dbReference type="ChEBI" id="CHEBI:27667"/>
    </ligand>
</feature>
<dbReference type="PIRSF" id="PIRSF005096">
    <property type="entry name" value="GALM"/>
    <property type="match status" value="1"/>
</dbReference>
<dbReference type="GO" id="GO:0030246">
    <property type="term" value="F:carbohydrate binding"/>
    <property type="evidence" value="ECO:0007669"/>
    <property type="project" value="InterPro"/>
</dbReference>
<sequence length="350" mass="38884">MSVTRRKFGKTKDGEPVTLYTITNKMGNSVSIMDYGATVQSINIVDAEGEVIDCCLGYNTVAEYEEHTDFMGACIGRVGNRIGGSSFSLNGQTYTLAANEGENHLHGGLKGFDKQMFKAKIDSDDTVTFGRISPDGEEGYPGEFMFIVSYTFDDCDNFVMNYTGWNNSETLDTIASITNHTYFNLSGEDAGSILDHTLELYASSFTEVDEHLIPTGKLLDVENTPFDFRKGKTLGQDINADHPQLKLAGGYDHNFCIDGDGMRPCCTLMSPKTRLKMYVSTDMPGVQIYTGNFISESEGKAGTDYHHYDGIAIETQFYPDALNHPEFPSPVLKPRKEYRYTTVYQFSADE</sequence>
<evidence type="ECO:0000313" key="13">
    <source>
        <dbReference type="EMBL" id="RGC50393.1"/>
    </source>
</evidence>
<name>A0A3E2TP39_9FIRM</name>
<dbReference type="SUPFAM" id="SSF74650">
    <property type="entry name" value="Galactose mutarotase-like"/>
    <property type="match status" value="1"/>
</dbReference>
<dbReference type="Proteomes" id="UP000260773">
    <property type="component" value="Unassembled WGS sequence"/>
</dbReference>
<evidence type="ECO:0000256" key="9">
    <source>
        <dbReference type="PIRSR" id="PIRSR005096-1"/>
    </source>
</evidence>
<evidence type="ECO:0000313" key="12">
    <source>
        <dbReference type="EMBL" id="RGB80088.1"/>
    </source>
</evidence>
<protein>
    <recommendedName>
        <fullName evidence="5 8">Aldose 1-epimerase</fullName>
        <ecNumber evidence="4 8">5.1.3.3</ecNumber>
    </recommendedName>
</protein>
<evidence type="ECO:0000256" key="7">
    <source>
        <dbReference type="ARBA" id="ARBA00023277"/>
    </source>
</evidence>
<comment type="catalytic activity">
    <reaction evidence="1 8">
        <text>alpha-D-glucose = beta-D-glucose</text>
        <dbReference type="Rhea" id="RHEA:10264"/>
        <dbReference type="ChEBI" id="CHEBI:15903"/>
        <dbReference type="ChEBI" id="CHEBI:17925"/>
        <dbReference type="EC" id="5.1.3.3"/>
    </reaction>
</comment>
<proteinExistence type="inferred from homology"/>
<dbReference type="PANTHER" id="PTHR10091:SF0">
    <property type="entry name" value="GALACTOSE MUTAROTASE"/>
    <property type="match status" value="1"/>
</dbReference>
<dbReference type="PROSITE" id="PS00545">
    <property type="entry name" value="ALDOSE_1_EPIMERASE"/>
    <property type="match status" value="1"/>
</dbReference>
<dbReference type="CDD" id="cd09019">
    <property type="entry name" value="galactose_mutarotase_like"/>
    <property type="match status" value="1"/>
</dbReference>
<dbReference type="NCBIfam" id="NF008277">
    <property type="entry name" value="PRK11055.1"/>
    <property type="match status" value="1"/>
</dbReference>
<accession>A0A3E2TP39</accession>
<dbReference type="EMBL" id="QVFD01000002">
    <property type="protein sequence ID" value="RGC50393.1"/>
    <property type="molecule type" value="Genomic_DNA"/>
</dbReference>
<evidence type="ECO:0000256" key="8">
    <source>
        <dbReference type="PIRNR" id="PIRNR005096"/>
    </source>
</evidence>
<comment type="caution">
    <text evidence="12">The sequence shown here is derived from an EMBL/GenBank/DDBJ whole genome shotgun (WGS) entry which is preliminary data.</text>
</comment>
<evidence type="ECO:0000256" key="1">
    <source>
        <dbReference type="ARBA" id="ARBA00001614"/>
    </source>
</evidence>
<dbReference type="OrthoDB" id="9779408at2"/>
<dbReference type="InterPro" id="IPR014718">
    <property type="entry name" value="GH-type_carb-bd"/>
</dbReference>
<dbReference type="GO" id="GO:0006006">
    <property type="term" value="P:glucose metabolic process"/>
    <property type="evidence" value="ECO:0007669"/>
    <property type="project" value="TreeGrafter"/>
</dbReference>
<dbReference type="UniPathway" id="UPA00242"/>
<evidence type="ECO:0000256" key="6">
    <source>
        <dbReference type="ARBA" id="ARBA00023235"/>
    </source>
</evidence>
<evidence type="ECO:0000256" key="5">
    <source>
        <dbReference type="ARBA" id="ARBA00014165"/>
    </source>
</evidence>
<dbReference type="InterPro" id="IPR011013">
    <property type="entry name" value="Gal_mutarotase_sf_dom"/>
</dbReference>
<feature type="binding site" evidence="11">
    <location>
        <begin position="180"/>
        <end position="182"/>
    </location>
    <ligand>
        <name>beta-D-galactose</name>
        <dbReference type="ChEBI" id="CHEBI:27667"/>
    </ligand>
</feature>
<dbReference type="AlphaFoldDB" id="A0A3E2TP39"/>
<gene>
    <name evidence="12" type="ORF">DW070_07780</name>
    <name evidence="13" type="ORF">DW747_03200</name>
</gene>
<dbReference type="PANTHER" id="PTHR10091">
    <property type="entry name" value="ALDOSE-1-EPIMERASE"/>
    <property type="match status" value="1"/>
</dbReference>
<comment type="pathway">
    <text evidence="2 8">Carbohydrate metabolism; hexose metabolism.</text>
</comment>
<dbReference type="InterPro" id="IPR015443">
    <property type="entry name" value="Aldose_1-epimerase"/>
</dbReference>
<feature type="active site" description="Proton acceptor" evidence="9">
    <location>
        <position position="314"/>
    </location>
</feature>
<dbReference type="InterPro" id="IPR047215">
    <property type="entry name" value="Galactose_mutarotase-like"/>
</dbReference>
<dbReference type="EMBL" id="QVEP01000014">
    <property type="protein sequence ID" value="RGB80088.1"/>
    <property type="molecule type" value="Genomic_DNA"/>
</dbReference>
<dbReference type="EC" id="5.1.3.3" evidence="4 8"/>
<dbReference type="RefSeq" id="WP_117528186.1">
    <property type="nucleotide sequence ID" value="NZ_JAJCNA010000005.1"/>
</dbReference>